<keyword evidence="2" id="KW-1185">Reference proteome</keyword>
<comment type="caution">
    <text evidence="1">The sequence shown here is derived from an EMBL/GenBank/DDBJ whole genome shotgun (WGS) entry which is preliminary data.</text>
</comment>
<gene>
    <name evidence="1" type="ORF">EDB81DRAFT_814726</name>
</gene>
<sequence>MPRVWVLLPTVSPQCSAWSDYGLILNCPRIWVCSMNLTTFAATLRSLNNARRLRCPGNWPNSLFRIAVCFLH</sequence>
<accession>A0A9P9DH68</accession>
<evidence type="ECO:0000313" key="1">
    <source>
        <dbReference type="EMBL" id="KAH7119173.1"/>
    </source>
</evidence>
<proteinExistence type="predicted"/>
<dbReference type="AlphaFoldDB" id="A0A9P9DH68"/>
<protein>
    <submittedName>
        <fullName evidence="1">Uncharacterized protein</fullName>
    </submittedName>
</protein>
<reference evidence="1" key="1">
    <citation type="journal article" date="2021" name="Nat. Commun.">
        <title>Genetic determinants of endophytism in the Arabidopsis root mycobiome.</title>
        <authorList>
            <person name="Mesny F."/>
            <person name="Miyauchi S."/>
            <person name="Thiergart T."/>
            <person name="Pickel B."/>
            <person name="Atanasova L."/>
            <person name="Karlsson M."/>
            <person name="Huettel B."/>
            <person name="Barry K.W."/>
            <person name="Haridas S."/>
            <person name="Chen C."/>
            <person name="Bauer D."/>
            <person name="Andreopoulos W."/>
            <person name="Pangilinan J."/>
            <person name="LaButti K."/>
            <person name="Riley R."/>
            <person name="Lipzen A."/>
            <person name="Clum A."/>
            <person name="Drula E."/>
            <person name="Henrissat B."/>
            <person name="Kohler A."/>
            <person name="Grigoriev I.V."/>
            <person name="Martin F.M."/>
            <person name="Hacquard S."/>
        </authorList>
    </citation>
    <scope>NUCLEOTIDE SEQUENCE</scope>
    <source>
        <strain evidence="1">MPI-CAGE-AT-0147</strain>
    </source>
</reference>
<evidence type="ECO:0000313" key="2">
    <source>
        <dbReference type="Proteomes" id="UP000738349"/>
    </source>
</evidence>
<name>A0A9P9DH68_9HYPO</name>
<dbReference type="Proteomes" id="UP000738349">
    <property type="component" value="Unassembled WGS sequence"/>
</dbReference>
<organism evidence="1 2">
    <name type="scientific">Dactylonectria macrodidyma</name>
    <dbReference type="NCBI Taxonomy" id="307937"/>
    <lineage>
        <taxon>Eukaryota</taxon>
        <taxon>Fungi</taxon>
        <taxon>Dikarya</taxon>
        <taxon>Ascomycota</taxon>
        <taxon>Pezizomycotina</taxon>
        <taxon>Sordariomycetes</taxon>
        <taxon>Hypocreomycetidae</taxon>
        <taxon>Hypocreales</taxon>
        <taxon>Nectriaceae</taxon>
        <taxon>Dactylonectria</taxon>
    </lineage>
</organism>
<dbReference type="EMBL" id="JAGMUV010000026">
    <property type="protein sequence ID" value="KAH7119173.1"/>
    <property type="molecule type" value="Genomic_DNA"/>
</dbReference>